<dbReference type="RefSeq" id="WP_073393271.1">
    <property type="nucleotide sequence ID" value="NZ_CP130042.1"/>
</dbReference>
<proteinExistence type="predicted"/>
<name>A0AB36P1V8_9FLAO</name>
<evidence type="ECO:0000313" key="1">
    <source>
        <dbReference type="EMBL" id="OXB04965.1"/>
    </source>
</evidence>
<comment type="caution">
    <text evidence="1">The sequence shown here is derived from an EMBL/GenBank/DDBJ whole genome shotgun (WGS) entry which is preliminary data.</text>
</comment>
<evidence type="ECO:0000313" key="4">
    <source>
        <dbReference type="Proteomes" id="UP000198431"/>
    </source>
</evidence>
<organism evidence="1 4">
    <name type="scientific">Flavobacterium pectinovorum</name>
    <dbReference type="NCBI Taxonomy" id="29533"/>
    <lineage>
        <taxon>Bacteria</taxon>
        <taxon>Pseudomonadati</taxon>
        <taxon>Bacteroidota</taxon>
        <taxon>Flavobacteriia</taxon>
        <taxon>Flavobacteriales</taxon>
        <taxon>Flavobacteriaceae</taxon>
        <taxon>Flavobacterium</taxon>
    </lineage>
</organism>
<accession>A0AB36P1V8</accession>
<keyword evidence="3" id="KW-1185">Reference proteome</keyword>
<protein>
    <submittedName>
        <fullName evidence="1">Secretion protein</fullName>
    </submittedName>
</protein>
<evidence type="ECO:0000313" key="2">
    <source>
        <dbReference type="EMBL" id="SHL33304.1"/>
    </source>
</evidence>
<gene>
    <name evidence="1" type="ORF">B0A72_10840</name>
    <name evidence="2" type="ORF">SAMN05444387_0344</name>
</gene>
<evidence type="ECO:0000313" key="3">
    <source>
        <dbReference type="Proteomes" id="UP000184216"/>
    </source>
</evidence>
<sequence length="130" mass="14353">MTKFTKMGLVVAVFLTTIFTYAIDGKGDYILYIKTGNGKVVSFTLNTVEKANFSILSENNTLLYAGVPSSDEDNLEVSKTLSLEAYPAGTYYLQLNENGKVVKHKITVSTKKVKTVVLDESVNESPAFRR</sequence>
<dbReference type="EMBL" id="MUHB01000008">
    <property type="protein sequence ID" value="OXB04965.1"/>
    <property type="molecule type" value="Genomic_DNA"/>
</dbReference>
<dbReference type="Proteomes" id="UP000198431">
    <property type="component" value="Unassembled WGS sequence"/>
</dbReference>
<dbReference type="AlphaFoldDB" id="A0AB36P1V8"/>
<dbReference type="Proteomes" id="UP000184216">
    <property type="component" value="Unassembled WGS sequence"/>
</dbReference>
<dbReference type="EMBL" id="FRBX01000001">
    <property type="protein sequence ID" value="SHL33304.1"/>
    <property type="molecule type" value="Genomic_DNA"/>
</dbReference>
<reference evidence="2 3" key="2">
    <citation type="submission" date="2016-11" db="EMBL/GenBank/DDBJ databases">
        <authorList>
            <person name="Varghese N."/>
            <person name="Submissions S."/>
        </authorList>
    </citation>
    <scope>NUCLEOTIDE SEQUENCE [LARGE SCALE GENOMIC DNA]</scope>
    <source>
        <strain evidence="2 3">DSM 6368</strain>
    </source>
</reference>
<reference evidence="1 4" key="1">
    <citation type="submission" date="2016-11" db="EMBL/GenBank/DDBJ databases">
        <title>Whole genomes of Flavobacteriaceae.</title>
        <authorList>
            <person name="Stine C."/>
            <person name="Li C."/>
            <person name="Tadesse D."/>
        </authorList>
    </citation>
    <scope>NUCLEOTIDE SEQUENCE [LARGE SCALE GENOMIC DNA]</scope>
    <source>
        <strain evidence="1 4">ATCC 19366</strain>
    </source>
</reference>